<dbReference type="InterPro" id="IPR050416">
    <property type="entry name" value="FAD-linked_Oxidoreductase"/>
</dbReference>
<dbReference type="Pfam" id="PF01565">
    <property type="entry name" value="FAD_binding_4"/>
    <property type="match status" value="1"/>
</dbReference>
<evidence type="ECO:0000256" key="1">
    <source>
        <dbReference type="ARBA" id="ARBA00001974"/>
    </source>
</evidence>
<sequence length="463" mass="50023">MTKPSPLAYFASTFEGDAILPGQPGYEEGRRVWNNLFDRYPAAIARCASVGQVQAALRAARELKLPVAVRGGGHDYAGHSASEGGLVIDLSTMNSIQIDPDSRTARVEGGARWGEFDAKAQQWGLATPGGTVSTIGVGGLTLGGGTGYLARKWGLTLDNLLSVELVTASGELVTASRTEHEELFWAVRGGSGNFGIATRFDYQLHSVGPQVLTAQYFYPFEEARSVLLQYRSLMAQAPDALQCYAFMLPVPPVAPFPEAYRGKIALALIACYAEVLEEGKKQLKALENFGTPFLGFTQPIAYLALQQAFDAGMPKGLRWYSKAHHLPALSDEVLEILLRFTSSLPGTHSIVYLEPLGGAISRIDPAATAYPHRQAAYALHILPGWSDPGQDAAIIQWARDFYAALAGHATGGVYVNLLGHDEADGPARAYGANYERLARLKQLWDPEHVFQSNHSIQPAGKHS</sequence>
<dbReference type="GO" id="GO:0018530">
    <property type="term" value="F:(R)-6-hydroxynicotine oxidase activity"/>
    <property type="evidence" value="ECO:0007669"/>
    <property type="project" value="UniProtKB-EC"/>
</dbReference>
<comment type="cofactor">
    <cofactor evidence="1">
        <name>FAD</name>
        <dbReference type="ChEBI" id="CHEBI:57692"/>
    </cofactor>
</comment>
<dbReference type="AlphaFoldDB" id="M7NU05"/>
<organism evidence="7 8">
    <name type="scientific">Cesiribacter andamanensis AMV16</name>
    <dbReference type="NCBI Taxonomy" id="1279009"/>
    <lineage>
        <taxon>Bacteria</taxon>
        <taxon>Pseudomonadati</taxon>
        <taxon>Bacteroidota</taxon>
        <taxon>Cytophagia</taxon>
        <taxon>Cytophagales</taxon>
        <taxon>Cesiribacteraceae</taxon>
        <taxon>Cesiribacter</taxon>
    </lineage>
</organism>
<dbReference type="PANTHER" id="PTHR42973">
    <property type="entry name" value="BINDING OXIDOREDUCTASE, PUTATIVE (AFU_ORTHOLOGUE AFUA_1G17690)-RELATED"/>
    <property type="match status" value="1"/>
</dbReference>
<dbReference type="EC" id="1.5.3.6" evidence="7"/>
<dbReference type="GO" id="GO:0071949">
    <property type="term" value="F:FAD binding"/>
    <property type="evidence" value="ECO:0007669"/>
    <property type="project" value="InterPro"/>
</dbReference>
<gene>
    <name evidence="7" type="ORF">ADICEAN_02904</name>
</gene>
<dbReference type="EMBL" id="AODQ01000080">
    <property type="protein sequence ID" value="EMR01969.1"/>
    <property type="molecule type" value="Genomic_DNA"/>
</dbReference>
<dbReference type="STRING" id="1279009.ADICEAN_02904"/>
<dbReference type="InterPro" id="IPR036318">
    <property type="entry name" value="FAD-bd_PCMH-like_sf"/>
</dbReference>
<evidence type="ECO:0000259" key="6">
    <source>
        <dbReference type="PROSITE" id="PS51387"/>
    </source>
</evidence>
<dbReference type="Gene3D" id="3.30.465.10">
    <property type="match status" value="1"/>
</dbReference>
<reference evidence="7 8" key="1">
    <citation type="journal article" date="2013" name="Genome Announc.">
        <title>Draft Genome Sequence of Cesiribacter andamanensis Strain AMV16T, Isolated from a Soil Sample from a Mud Volcano in the Andaman Islands, India.</title>
        <authorList>
            <person name="Shivaji S."/>
            <person name="Ara S."/>
            <person name="Begum Z."/>
            <person name="Srinivas T.N."/>
            <person name="Singh A."/>
            <person name="Kumar Pinnaka A."/>
        </authorList>
    </citation>
    <scope>NUCLEOTIDE SEQUENCE [LARGE SCALE GENOMIC DNA]</scope>
    <source>
        <strain evidence="7 8">AMV16</strain>
    </source>
</reference>
<dbReference type="InterPro" id="IPR016166">
    <property type="entry name" value="FAD-bd_PCMH"/>
</dbReference>
<dbReference type="Pfam" id="PF08031">
    <property type="entry name" value="BBE"/>
    <property type="match status" value="1"/>
</dbReference>
<evidence type="ECO:0000256" key="4">
    <source>
        <dbReference type="ARBA" id="ARBA00022827"/>
    </source>
</evidence>
<proteinExistence type="inferred from homology"/>
<dbReference type="InterPro" id="IPR012951">
    <property type="entry name" value="BBE"/>
</dbReference>
<evidence type="ECO:0000256" key="3">
    <source>
        <dbReference type="ARBA" id="ARBA00022630"/>
    </source>
</evidence>
<accession>M7NU05</accession>
<dbReference type="SUPFAM" id="SSF56176">
    <property type="entry name" value="FAD-binding/transporter-associated domain-like"/>
    <property type="match status" value="1"/>
</dbReference>
<dbReference type="InterPro" id="IPR006094">
    <property type="entry name" value="Oxid_FAD_bind_N"/>
</dbReference>
<feature type="domain" description="FAD-binding PCMH-type" evidence="6">
    <location>
        <begin position="37"/>
        <end position="207"/>
    </location>
</feature>
<dbReference type="InterPro" id="IPR016167">
    <property type="entry name" value="FAD-bd_PCMH_sub1"/>
</dbReference>
<keyword evidence="5 7" id="KW-0560">Oxidoreductase</keyword>
<evidence type="ECO:0000313" key="7">
    <source>
        <dbReference type="EMBL" id="EMR01969.1"/>
    </source>
</evidence>
<dbReference type="eggNOG" id="COG0277">
    <property type="taxonomic scope" value="Bacteria"/>
</dbReference>
<protein>
    <submittedName>
        <fullName evidence="7">6-hydroxy-D-nicotine oxidase</fullName>
        <ecNumber evidence="7">1.5.3.6</ecNumber>
    </submittedName>
</protein>
<dbReference type="PATRIC" id="fig|1279009.4.peg.2945"/>
<dbReference type="Proteomes" id="UP000011910">
    <property type="component" value="Unassembled WGS sequence"/>
</dbReference>
<evidence type="ECO:0000256" key="5">
    <source>
        <dbReference type="ARBA" id="ARBA00023002"/>
    </source>
</evidence>
<dbReference type="PANTHER" id="PTHR42973:SF39">
    <property type="entry name" value="FAD-BINDING PCMH-TYPE DOMAIN-CONTAINING PROTEIN"/>
    <property type="match status" value="1"/>
</dbReference>
<keyword evidence="3" id="KW-0285">Flavoprotein</keyword>
<dbReference type="Gene3D" id="3.30.43.10">
    <property type="entry name" value="Uridine Diphospho-n-acetylenolpyruvylglucosamine Reductase, domain 2"/>
    <property type="match status" value="1"/>
</dbReference>
<dbReference type="PROSITE" id="PS51387">
    <property type="entry name" value="FAD_PCMH"/>
    <property type="match status" value="1"/>
</dbReference>
<dbReference type="OrthoDB" id="545125at2"/>
<dbReference type="RefSeq" id="WP_009196291.1">
    <property type="nucleotide sequence ID" value="NZ_AODQ01000080.1"/>
</dbReference>
<comment type="similarity">
    <text evidence="2">Belongs to the oxygen-dependent FAD-linked oxidoreductase family.</text>
</comment>
<comment type="caution">
    <text evidence="7">The sequence shown here is derived from an EMBL/GenBank/DDBJ whole genome shotgun (WGS) entry which is preliminary data.</text>
</comment>
<name>M7NU05_9BACT</name>
<evidence type="ECO:0000313" key="8">
    <source>
        <dbReference type="Proteomes" id="UP000011910"/>
    </source>
</evidence>
<keyword evidence="8" id="KW-1185">Reference proteome</keyword>
<keyword evidence="4" id="KW-0274">FAD</keyword>
<dbReference type="InterPro" id="IPR016169">
    <property type="entry name" value="FAD-bd_PCMH_sub2"/>
</dbReference>
<dbReference type="Gene3D" id="3.40.462.20">
    <property type="match status" value="1"/>
</dbReference>
<evidence type="ECO:0000256" key="2">
    <source>
        <dbReference type="ARBA" id="ARBA00005466"/>
    </source>
</evidence>